<dbReference type="GO" id="GO:0006688">
    <property type="term" value="P:glycosphingolipid biosynthetic process"/>
    <property type="evidence" value="ECO:0007669"/>
    <property type="project" value="TreeGrafter"/>
</dbReference>
<keyword evidence="3" id="KW-0328">Glycosyltransferase</keyword>
<keyword evidence="6" id="KW-0472">Membrane</keyword>
<feature type="domain" description="Alpha 1,4-glycosyltransferase" evidence="7">
    <location>
        <begin position="238"/>
        <end position="364"/>
    </location>
</feature>
<dbReference type="Proteomes" id="UP000051574">
    <property type="component" value="Unassembled WGS sequence"/>
</dbReference>
<evidence type="ECO:0000256" key="1">
    <source>
        <dbReference type="ARBA" id="ARBA00004323"/>
    </source>
</evidence>
<keyword evidence="5" id="KW-0333">Golgi apparatus</keyword>
<dbReference type="SUPFAM" id="SSF53448">
    <property type="entry name" value="Nucleotide-diphospho-sugar transferases"/>
    <property type="match status" value="1"/>
</dbReference>
<evidence type="ECO:0000256" key="4">
    <source>
        <dbReference type="ARBA" id="ARBA00022679"/>
    </source>
</evidence>
<proteinExistence type="inferred from homology"/>
<comment type="similarity">
    <text evidence="2">Belongs to the glycosyltransferase 32 family.</text>
</comment>
<dbReference type="GO" id="GO:0035248">
    <property type="term" value="F:alpha-1,4-N-acetylgalactosaminyltransferase activity"/>
    <property type="evidence" value="ECO:0007669"/>
    <property type="project" value="TreeGrafter"/>
</dbReference>
<dbReference type="PANTHER" id="PTHR12042:SF21">
    <property type="entry name" value="ALPHA1,4-GALACTOSYLTRANSFERASE 1-RELATED"/>
    <property type="match status" value="1"/>
</dbReference>
<evidence type="ECO:0000256" key="5">
    <source>
        <dbReference type="ARBA" id="ARBA00023034"/>
    </source>
</evidence>
<dbReference type="GO" id="GO:0000139">
    <property type="term" value="C:Golgi membrane"/>
    <property type="evidence" value="ECO:0007669"/>
    <property type="project" value="UniProtKB-SubCell"/>
</dbReference>
<keyword evidence="4" id="KW-0808">Transferase</keyword>
<evidence type="ECO:0000256" key="6">
    <source>
        <dbReference type="ARBA" id="ARBA00023136"/>
    </source>
</evidence>
<evidence type="ECO:0000313" key="8">
    <source>
        <dbReference type="EMBL" id="KRT78932.1"/>
    </source>
</evidence>
<dbReference type="PANTHER" id="PTHR12042">
    <property type="entry name" value="LACTOSYLCERAMIDE 4-ALPHA-GALACTOSYLTRANSFERASE ALPHA- 1,4-GALACTOSYLTRANSFERASE"/>
    <property type="match status" value="1"/>
</dbReference>
<evidence type="ECO:0000256" key="3">
    <source>
        <dbReference type="ARBA" id="ARBA00022676"/>
    </source>
</evidence>
<comment type="caution">
    <text evidence="8">The sequence shown here is derived from an EMBL/GenBank/DDBJ whole genome shotgun (WGS) entry which is preliminary data.</text>
</comment>
<dbReference type="InterPro" id="IPR007577">
    <property type="entry name" value="GlycoTrfase_DXD_sugar-bd_CS"/>
</dbReference>
<comment type="subcellular location">
    <subcellularLocation>
        <location evidence="1">Golgi apparatus membrane</location>
        <topology evidence="1">Single-pass type II membrane protein</topology>
    </subcellularLocation>
</comment>
<accession>A0A0T6AVD4</accession>
<dbReference type="AlphaFoldDB" id="A0A0T6AVD4"/>
<dbReference type="Pfam" id="PF04488">
    <property type="entry name" value="Gly_transf_sug"/>
    <property type="match status" value="1"/>
</dbReference>
<keyword evidence="9" id="KW-1185">Reference proteome</keyword>
<dbReference type="Pfam" id="PF04572">
    <property type="entry name" value="Gb3_synth"/>
    <property type="match status" value="1"/>
</dbReference>
<sequence>MLMQPSMIHTLIMLGRSNKKRIALVGTLCFLLICVTNLLSEELLLRKIYLYFMSNPPLYCYRMPGESLPDILEIDPPRGKSIFFHETSCKSYKHKKIVIEKRQACAIESAAKLNENRSVYVLFTSPGIIRYEGTESDNLIKVLLTYKNVHLLRVNFDNYTKNTPIENLYEEGYIKYSQYAQSHMSDLLRYVTLWKYGGIYLDLDVIVIRSFSNLAENFAGAESQSAVAAGVLSFNDSELGHDYAAACLYDLESNYKYDDWGNNGPGVITRLLQDLCDTKKVSEMVNKNCNGFKVYPPSYFYPIAWNKWKMYFQEENSDEVFKLSQFSYTIHVWNKLSFRERLPHSSNASYVWFARKFCPQVYQTSRGYF</sequence>
<protein>
    <recommendedName>
        <fullName evidence="7">Alpha 1,4-glycosyltransferase domain-containing protein</fullName>
    </recommendedName>
</protein>
<name>A0A0T6AVD4_9SCAR</name>
<evidence type="ECO:0000259" key="7">
    <source>
        <dbReference type="Pfam" id="PF04572"/>
    </source>
</evidence>
<organism evidence="8 9">
    <name type="scientific">Oryctes borbonicus</name>
    <dbReference type="NCBI Taxonomy" id="1629725"/>
    <lineage>
        <taxon>Eukaryota</taxon>
        <taxon>Metazoa</taxon>
        <taxon>Ecdysozoa</taxon>
        <taxon>Arthropoda</taxon>
        <taxon>Hexapoda</taxon>
        <taxon>Insecta</taxon>
        <taxon>Pterygota</taxon>
        <taxon>Neoptera</taxon>
        <taxon>Endopterygota</taxon>
        <taxon>Coleoptera</taxon>
        <taxon>Polyphaga</taxon>
        <taxon>Scarabaeiformia</taxon>
        <taxon>Scarabaeidae</taxon>
        <taxon>Dynastinae</taxon>
        <taxon>Oryctes</taxon>
    </lineage>
</organism>
<evidence type="ECO:0000256" key="2">
    <source>
        <dbReference type="ARBA" id="ARBA00009003"/>
    </source>
</evidence>
<dbReference type="InterPro" id="IPR007652">
    <property type="entry name" value="A1-4-GlycosylTfrase_dom"/>
</dbReference>
<reference evidence="8 9" key="1">
    <citation type="submission" date="2015-09" db="EMBL/GenBank/DDBJ databases">
        <title>Draft genome of the scarab beetle Oryctes borbonicus.</title>
        <authorList>
            <person name="Meyer J.M."/>
            <person name="Markov G.V."/>
            <person name="Baskaran P."/>
            <person name="Herrmann M."/>
            <person name="Sommer R.J."/>
            <person name="Roedelsperger C."/>
        </authorList>
    </citation>
    <scope>NUCLEOTIDE SEQUENCE [LARGE SCALE GENOMIC DNA]</scope>
    <source>
        <strain evidence="8">OB123</strain>
        <tissue evidence="8">Whole animal</tissue>
    </source>
</reference>
<dbReference type="Gene3D" id="3.90.550.20">
    <property type="match status" value="1"/>
</dbReference>
<evidence type="ECO:0000313" key="9">
    <source>
        <dbReference type="Proteomes" id="UP000051574"/>
    </source>
</evidence>
<dbReference type="OrthoDB" id="409543at2759"/>
<dbReference type="EMBL" id="LJIG01022746">
    <property type="protein sequence ID" value="KRT78932.1"/>
    <property type="molecule type" value="Genomic_DNA"/>
</dbReference>
<gene>
    <name evidence="8" type="ORF">AMK59_8396</name>
</gene>
<dbReference type="InterPro" id="IPR051981">
    <property type="entry name" value="Glycosyltransf_32"/>
</dbReference>
<dbReference type="InterPro" id="IPR029044">
    <property type="entry name" value="Nucleotide-diphossugar_trans"/>
</dbReference>